<evidence type="ECO:0000313" key="6">
    <source>
        <dbReference type="EMBL" id="SPZ16924.1"/>
    </source>
</evidence>
<dbReference type="Proteomes" id="UP000250443">
    <property type="component" value="Unassembled WGS sequence"/>
</dbReference>
<dbReference type="Pfam" id="PF05506">
    <property type="entry name" value="PLipase_C_C"/>
    <property type="match status" value="2"/>
</dbReference>
<feature type="domain" description="Bacterial phospholipase C C-terminal" evidence="5">
    <location>
        <begin position="625"/>
        <end position="706"/>
    </location>
</feature>
<evidence type="ECO:0000256" key="1">
    <source>
        <dbReference type="ARBA" id="ARBA00009717"/>
    </source>
</evidence>
<dbReference type="NCBIfam" id="TIGR03396">
    <property type="entry name" value="PC_PLC"/>
    <property type="match status" value="1"/>
</dbReference>
<dbReference type="PANTHER" id="PTHR31956">
    <property type="entry name" value="NON-SPECIFIC PHOSPHOLIPASE C4-RELATED"/>
    <property type="match status" value="1"/>
</dbReference>
<comment type="similarity">
    <text evidence="1">Belongs to the bacterial phospholipase C family.</text>
</comment>
<organism evidence="6 7">
    <name type="scientific">Pseudomonas luteola</name>
    <dbReference type="NCBI Taxonomy" id="47886"/>
    <lineage>
        <taxon>Bacteria</taxon>
        <taxon>Pseudomonadati</taxon>
        <taxon>Pseudomonadota</taxon>
        <taxon>Gammaproteobacteria</taxon>
        <taxon>Pseudomonadales</taxon>
        <taxon>Pseudomonadaceae</taxon>
        <taxon>Pseudomonas</taxon>
    </lineage>
</organism>
<dbReference type="GO" id="GO:0034480">
    <property type="term" value="F:phosphatidylcholine phospholipase C activity"/>
    <property type="evidence" value="ECO:0007669"/>
    <property type="project" value="UniProtKB-EC"/>
</dbReference>
<dbReference type="AlphaFoldDB" id="A0A2X2DBY8"/>
<keyword evidence="3 6" id="KW-0378">Hydrolase</keyword>
<evidence type="ECO:0000313" key="7">
    <source>
        <dbReference type="Proteomes" id="UP000250443"/>
    </source>
</evidence>
<name>A0A2X2DBY8_PSELU</name>
<dbReference type="InterPro" id="IPR017767">
    <property type="entry name" value="PC-PLC"/>
</dbReference>
<feature type="domain" description="Bacterial phospholipase C C-terminal" evidence="5">
    <location>
        <begin position="530"/>
        <end position="619"/>
    </location>
</feature>
<dbReference type="InterPro" id="IPR008475">
    <property type="entry name" value="PLipase_C_C"/>
</dbReference>
<sequence>MPSLTRRNLLQAAAVGSAIAMLPASIQRALAIPAHNRTGTIQDVEHVVILMQGNRSFDHYFGTLPGVRGFADRLTIPLPGGRAVWQQQGQERVILPYHLDSRKGNAQRVHDTPHSWADTQAAWDSGRLSAWPTYKTLTSMGYYERNEVPFQFALANTFTLCDAYHCSLLGGTAPNRLFLWTGTNGPTGSNVAAVVNEWDAPGPPDEGYDWTTYAERLEDAGVSWKVYQYLPDNFGDNAYAGFRQYRAASVKVGNPAQPSADFNDFVVYREALEAVAPLYKGNGNTMPAANSNDLETMFESFRRDIRQGKLPQVSWLIAPAEYSEHPGPPSPVQGGWYTQEVLNALTENPEIWSKTVLLVDYDENDGFFDHVPPPAAPSLRADGTLAGKSTIAFDAEVFQHKAPPGSKEQPAPDGRVYGPGPRVPMFIISPWSRGGWVNSQVFDHTSVLQFLEKRFNVKEPNISPWRRAVCGDLTSAFNFVDPNQEFLPPLQTTSRRAADELREKQEQLPQVPVPPADQQQVPVQRRLARPSRALPYRIEVEAEASPETRQLTLTMRNTGEQGLVLHVYDRLHLEDIPRRYTIEAGKLLSDVWVPTTTDDGTYDLWLLGPNGFHRALRGNLKAPQPEVRLQRDGKSHNLVMTITNTSLQAMTVQIDRCPYTFEKPHEFQLGAGATHKQRISTRVSGGWYDITVRADQGSWERRLAGRLETGRHSISDPLMGNT</sequence>
<dbReference type="Pfam" id="PF04185">
    <property type="entry name" value="Phosphoesterase"/>
    <property type="match status" value="1"/>
</dbReference>
<dbReference type="InterPro" id="IPR017850">
    <property type="entry name" value="Alkaline_phosphatase_core_sf"/>
</dbReference>
<dbReference type="InterPro" id="IPR006311">
    <property type="entry name" value="TAT_signal"/>
</dbReference>
<gene>
    <name evidence="6" type="primary">plcN</name>
    <name evidence="6" type="ORF">NCTC11842_05964</name>
</gene>
<dbReference type="CDD" id="cd16014">
    <property type="entry name" value="PLC"/>
    <property type="match status" value="1"/>
</dbReference>
<reference evidence="6 7" key="1">
    <citation type="submission" date="2018-06" db="EMBL/GenBank/DDBJ databases">
        <authorList>
            <consortium name="Pathogen Informatics"/>
            <person name="Doyle S."/>
        </authorList>
    </citation>
    <scope>NUCLEOTIDE SEQUENCE [LARGE SCALE GENOMIC DNA]</scope>
    <source>
        <strain evidence="6 7">NCTC11842</strain>
    </source>
</reference>
<dbReference type="EC" id="3.1.4.3" evidence="2"/>
<feature type="region of interest" description="Disordered" evidence="4">
    <location>
        <begin position="499"/>
        <end position="525"/>
    </location>
</feature>
<dbReference type="InterPro" id="IPR007312">
    <property type="entry name" value="Phosphoesterase"/>
</dbReference>
<evidence type="ECO:0000256" key="2">
    <source>
        <dbReference type="ARBA" id="ARBA00012018"/>
    </source>
</evidence>
<evidence type="ECO:0000256" key="4">
    <source>
        <dbReference type="SAM" id="MobiDB-lite"/>
    </source>
</evidence>
<accession>A0A2X2DBY8</accession>
<dbReference type="PROSITE" id="PS51318">
    <property type="entry name" value="TAT"/>
    <property type="match status" value="1"/>
</dbReference>
<dbReference type="Gene3D" id="3.40.720.10">
    <property type="entry name" value="Alkaline Phosphatase, subunit A"/>
    <property type="match status" value="2"/>
</dbReference>
<protein>
    <recommendedName>
        <fullName evidence="2">phospholipase C</fullName>
        <ecNumber evidence="2">3.1.4.3</ecNumber>
    </recommendedName>
</protein>
<proteinExistence type="inferred from homology"/>
<dbReference type="GO" id="GO:0016042">
    <property type="term" value="P:lipid catabolic process"/>
    <property type="evidence" value="ECO:0007669"/>
    <property type="project" value="InterPro"/>
</dbReference>
<evidence type="ECO:0000259" key="5">
    <source>
        <dbReference type="Pfam" id="PF05506"/>
    </source>
</evidence>
<dbReference type="PANTHER" id="PTHR31956:SF1">
    <property type="entry name" value="NON-SPECIFIC PHOSPHOLIPASE C1"/>
    <property type="match status" value="1"/>
</dbReference>
<dbReference type="RefSeq" id="WP_010798487.1">
    <property type="nucleotide sequence ID" value="NZ_UAUF01000016.1"/>
</dbReference>
<dbReference type="EMBL" id="UAUF01000016">
    <property type="protein sequence ID" value="SPZ16924.1"/>
    <property type="molecule type" value="Genomic_DNA"/>
</dbReference>
<evidence type="ECO:0000256" key="3">
    <source>
        <dbReference type="ARBA" id="ARBA00022801"/>
    </source>
</evidence>